<dbReference type="InterPro" id="IPR017871">
    <property type="entry name" value="ABC_transporter-like_CS"/>
</dbReference>
<dbReference type="InterPro" id="IPR039421">
    <property type="entry name" value="Type_1_exporter"/>
</dbReference>
<evidence type="ECO:0000259" key="8">
    <source>
        <dbReference type="PROSITE" id="PS50893"/>
    </source>
</evidence>
<dbReference type="PROSITE" id="PS50929">
    <property type="entry name" value="ABC_TM1F"/>
    <property type="match status" value="1"/>
</dbReference>
<evidence type="ECO:0000256" key="1">
    <source>
        <dbReference type="ARBA" id="ARBA00004651"/>
    </source>
</evidence>
<keyword evidence="3" id="KW-0547">Nucleotide-binding</keyword>
<evidence type="ECO:0000313" key="11">
    <source>
        <dbReference type="Proteomes" id="UP001499909"/>
    </source>
</evidence>
<dbReference type="SUPFAM" id="SSF90123">
    <property type="entry name" value="ABC transporter transmembrane region"/>
    <property type="match status" value="1"/>
</dbReference>
<keyword evidence="6 7" id="KW-0472">Membrane</keyword>
<evidence type="ECO:0000256" key="3">
    <source>
        <dbReference type="ARBA" id="ARBA00022741"/>
    </source>
</evidence>
<gene>
    <name evidence="10" type="ORF">GCM10022406_37930</name>
</gene>
<keyword evidence="4 10" id="KW-0067">ATP-binding</keyword>
<evidence type="ECO:0000256" key="4">
    <source>
        <dbReference type="ARBA" id="ARBA00022840"/>
    </source>
</evidence>
<dbReference type="SUPFAM" id="SSF52540">
    <property type="entry name" value="P-loop containing nucleoside triphosphate hydrolases"/>
    <property type="match status" value="1"/>
</dbReference>
<sequence length="621" mass="68741">MPVTFAAPMKTYLRILHYARPLAGFLPQYLLYTVLTIFFSIGNFTLIIPLLKVLFDKTDKVPLLAPDRLPAFRPTIQWVTDTFNFFFADVLADRGKLGALAFVCLVVVGSVLLSNVFRYLSLRLLAKIRARVIQNLRRDLYHRIIGLPLSFFGGERKGDLMSRFTSDVQEVETSVVNTMTAVIKEPLTIVAYFVVLFHISVPLTLFTLILLPISGGVIAGVAKRLRTQAKLSQKTLGTMLSVIDETLGGIRVIKAFNAQGYIKGKFEEQNDQYARTSRTIDNTRDLASPFSEFAGVTVVAGLLYFGGTLILGGQSNLTGEVFIGYVILFSQVLTPAKALSSSFGNIQRGLVAGERILSIIDTEPAIRDKPDAQVLPAFQRQIELRNLQFGYGDQLVLQDINLTIQKGRTVALVGPSGGGKSTLADLLPRFYDPTGGQILIDGHEVRDCTIHSVRDQMGIVTQESILFNDTIFNNIRFNTEATEEEVIEAARIANAHEFIVQTPEGYQTTIGDRGSRLSGGQRQRLSIARAILRNPPILILDEATSALDTESEKLVQEALTRLMQNRTSLVIAHRLSTIQHADEIIVLQHGRIVERGTHEDLLRGGGLYQRLNQMQTNGLLA</sequence>
<feature type="transmembrane region" description="Helical" evidence="7">
    <location>
        <begin position="189"/>
        <end position="222"/>
    </location>
</feature>
<feature type="domain" description="ABC transmembrane type-1" evidence="9">
    <location>
        <begin position="30"/>
        <end position="348"/>
    </location>
</feature>
<dbReference type="PANTHER" id="PTHR24221:SF654">
    <property type="entry name" value="ATP-BINDING CASSETTE SUB-FAMILY B MEMBER 6"/>
    <property type="match status" value="1"/>
</dbReference>
<accession>A0ABP7NRG2</accession>
<feature type="transmembrane region" description="Helical" evidence="7">
    <location>
        <begin position="97"/>
        <end position="117"/>
    </location>
</feature>
<dbReference type="InterPro" id="IPR011527">
    <property type="entry name" value="ABC1_TM_dom"/>
</dbReference>
<organism evidence="10 11">
    <name type="scientific">Hymenobacter algoricola</name>
    <dbReference type="NCBI Taxonomy" id="486267"/>
    <lineage>
        <taxon>Bacteria</taxon>
        <taxon>Pseudomonadati</taxon>
        <taxon>Bacteroidota</taxon>
        <taxon>Cytophagia</taxon>
        <taxon>Cytophagales</taxon>
        <taxon>Hymenobacteraceae</taxon>
        <taxon>Hymenobacter</taxon>
    </lineage>
</organism>
<dbReference type="Pfam" id="PF00664">
    <property type="entry name" value="ABC_membrane"/>
    <property type="match status" value="1"/>
</dbReference>
<feature type="domain" description="ABC transporter" evidence="8">
    <location>
        <begin position="382"/>
        <end position="614"/>
    </location>
</feature>
<dbReference type="SMART" id="SM00382">
    <property type="entry name" value="AAA"/>
    <property type="match status" value="1"/>
</dbReference>
<dbReference type="InterPro" id="IPR027417">
    <property type="entry name" value="P-loop_NTPase"/>
</dbReference>
<keyword evidence="2 7" id="KW-0812">Transmembrane</keyword>
<evidence type="ECO:0000256" key="7">
    <source>
        <dbReference type="SAM" id="Phobius"/>
    </source>
</evidence>
<dbReference type="PROSITE" id="PS50893">
    <property type="entry name" value="ABC_TRANSPORTER_2"/>
    <property type="match status" value="1"/>
</dbReference>
<feature type="transmembrane region" description="Helical" evidence="7">
    <location>
        <begin position="29"/>
        <end position="51"/>
    </location>
</feature>
<evidence type="ECO:0000256" key="2">
    <source>
        <dbReference type="ARBA" id="ARBA00022692"/>
    </source>
</evidence>
<dbReference type="Proteomes" id="UP001499909">
    <property type="component" value="Unassembled WGS sequence"/>
</dbReference>
<dbReference type="InterPro" id="IPR036640">
    <property type="entry name" value="ABC1_TM_sf"/>
</dbReference>
<keyword evidence="5 7" id="KW-1133">Transmembrane helix</keyword>
<protein>
    <submittedName>
        <fullName evidence="10">ABC transporter ATP-binding protein</fullName>
    </submittedName>
</protein>
<dbReference type="Gene3D" id="1.20.1560.10">
    <property type="entry name" value="ABC transporter type 1, transmembrane domain"/>
    <property type="match status" value="1"/>
</dbReference>
<comment type="caution">
    <text evidence="10">The sequence shown here is derived from an EMBL/GenBank/DDBJ whole genome shotgun (WGS) entry which is preliminary data.</text>
</comment>
<dbReference type="CDD" id="cd18552">
    <property type="entry name" value="ABC_6TM_MsbA_like"/>
    <property type="match status" value="1"/>
</dbReference>
<dbReference type="GO" id="GO:0005524">
    <property type="term" value="F:ATP binding"/>
    <property type="evidence" value="ECO:0007669"/>
    <property type="project" value="UniProtKB-KW"/>
</dbReference>
<dbReference type="PROSITE" id="PS00211">
    <property type="entry name" value="ABC_TRANSPORTER_1"/>
    <property type="match status" value="1"/>
</dbReference>
<evidence type="ECO:0000256" key="5">
    <source>
        <dbReference type="ARBA" id="ARBA00022989"/>
    </source>
</evidence>
<keyword evidence="11" id="KW-1185">Reference proteome</keyword>
<dbReference type="InterPro" id="IPR003439">
    <property type="entry name" value="ABC_transporter-like_ATP-bd"/>
</dbReference>
<reference evidence="11" key="1">
    <citation type="journal article" date="2019" name="Int. J. Syst. Evol. Microbiol.">
        <title>The Global Catalogue of Microorganisms (GCM) 10K type strain sequencing project: providing services to taxonomists for standard genome sequencing and annotation.</title>
        <authorList>
            <consortium name="The Broad Institute Genomics Platform"/>
            <consortium name="The Broad Institute Genome Sequencing Center for Infectious Disease"/>
            <person name="Wu L."/>
            <person name="Ma J."/>
        </authorList>
    </citation>
    <scope>NUCLEOTIDE SEQUENCE [LARGE SCALE GENOMIC DNA]</scope>
    <source>
        <strain evidence="11">JCM 17214</strain>
    </source>
</reference>
<comment type="subcellular location">
    <subcellularLocation>
        <location evidence="1">Cell membrane</location>
        <topology evidence="1">Multi-pass membrane protein</topology>
    </subcellularLocation>
</comment>
<name>A0ABP7NRG2_9BACT</name>
<proteinExistence type="predicted"/>
<dbReference type="Pfam" id="PF00005">
    <property type="entry name" value="ABC_tran"/>
    <property type="match status" value="1"/>
</dbReference>
<dbReference type="CDD" id="cd03251">
    <property type="entry name" value="ABCC_MsbA"/>
    <property type="match status" value="1"/>
</dbReference>
<dbReference type="Gene3D" id="3.40.50.300">
    <property type="entry name" value="P-loop containing nucleotide triphosphate hydrolases"/>
    <property type="match status" value="1"/>
</dbReference>
<evidence type="ECO:0000313" key="10">
    <source>
        <dbReference type="EMBL" id="GAA3952629.1"/>
    </source>
</evidence>
<evidence type="ECO:0000259" key="9">
    <source>
        <dbReference type="PROSITE" id="PS50929"/>
    </source>
</evidence>
<dbReference type="EMBL" id="BAABDH010000111">
    <property type="protein sequence ID" value="GAA3952629.1"/>
    <property type="molecule type" value="Genomic_DNA"/>
</dbReference>
<dbReference type="PANTHER" id="PTHR24221">
    <property type="entry name" value="ATP-BINDING CASSETTE SUB-FAMILY B"/>
    <property type="match status" value="1"/>
</dbReference>
<dbReference type="InterPro" id="IPR003593">
    <property type="entry name" value="AAA+_ATPase"/>
</dbReference>
<evidence type="ECO:0000256" key="6">
    <source>
        <dbReference type="ARBA" id="ARBA00023136"/>
    </source>
</evidence>